<reference evidence="1" key="1">
    <citation type="submission" date="2021-08" db="EMBL/GenBank/DDBJ databases">
        <title>The first chromosome-level gecko genome reveals the dynamic sex chromosomes of Neotropical dwarf geckos (Sphaerodactylidae: Sphaerodactylus).</title>
        <authorList>
            <person name="Pinto B.J."/>
            <person name="Keating S.E."/>
            <person name="Gamble T."/>
        </authorList>
    </citation>
    <scope>NUCLEOTIDE SEQUENCE</scope>
    <source>
        <strain evidence="1">TG3544</strain>
    </source>
</reference>
<dbReference type="EMBL" id="CM037615">
    <property type="protein sequence ID" value="KAH8013575.1"/>
    <property type="molecule type" value="Genomic_DNA"/>
</dbReference>
<sequence>MHSSDVTMKLPCSIGHCCCPSGSANRSLPSFPLTGGAGGDSSCRGGLFPGRVASTPWLWCGLDGASASSGEEENPPPTPSCRRSLLYLQDLIKAAITSTT</sequence>
<evidence type="ECO:0000313" key="2">
    <source>
        <dbReference type="Proteomes" id="UP000827872"/>
    </source>
</evidence>
<keyword evidence="2" id="KW-1185">Reference proteome</keyword>
<dbReference type="Proteomes" id="UP000827872">
    <property type="component" value="Linkage Group LG02"/>
</dbReference>
<evidence type="ECO:0000313" key="1">
    <source>
        <dbReference type="EMBL" id="KAH8013575.1"/>
    </source>
</evidence>
<accession>A0ACB8G2E7</accession>
<gene>
    <name evidence="1" type="ORF">K3G42_020543</name>
</gene>
<comment type="caution">
    <text evidence="1">The sequence shown here is derived from an EMBL/GenBank/DDBJ whole genome shotgun (WGS) entry which is preliminary data.</text>
</comment>
<proteinExistence type="predicted"/>
<protein>
    <submittedName>
        <fullName evidence="1">Uncharacterized protein</fullName>
    </submittedName>
</protein>
<name>A0ACB8G2E7_9SAUR</name>
<organism evidence="1 2">
    <name type="scientific">Sphaerodactylus townsendi</name>
    <dbReference type="NCBI Taxonomy" id="933632"/>
    <lineage>
        <taxon>Eukaryota</taxon>
        <taxon>Metazoa</taxon>
        <taxon>Chordata</taxon>
        <taxon>Craniata</taxon>
        <taxon>Vertebrata</taxon>
        <taxon>Euteleostomi</taxon>
        <taxon>Lepidosauria</taxon>
        <taxon>Squamata</taxon>
        <taxon>Bifurcata</taxon>
        <taxon>Gekkota</taxon>
        <taxon>Sphaerodactylidae</taxon>
        <taxon>Sphaerodactylus</taxon>
    </lineage>
</organism>